<evidence type="ECO:0000313" key="9">
    <source>
        <dbReference type="Proteomes" id="UP001500282"/>
    </source>
</evidence>
<dbReference type="PANTHER" id="PTHR36923">
    <property type="entry name" value="FERREDOXIN"/>
    <property type="match status" value="1"/>
</dbReference>
<comment type="caution">
    <text evidence="8">The sequence shown here is derived from an EMBL/GenBank/DDBJ whole genome shotgun (WGS) entry which is preliminary data.</text>
</comment>
<dbReference type="PANTHER" id="PTHR36923:SF3">
    <property type="entry name" value="FERREDOXIN"/>
    <property type="match status" value="1"/>
</dbReference>
<evidence type="ECO:0000313" key="8">
    <source>
        <dbReference type="EMBL" id="GAA1070954.1"/>
    </source>
</evidence>
<gene>
    <name evidence="8" type="ORF">GCM10009579_90550</name>
</gene>
<dbReference type="Pfam" id="PF13459">
    <property type="entry name" value="Fer4_15"/>
    <property type="match status" value="1"/>
</dbReference>
<dbReference type="EMBL" id="BAAAIH010000196">
    <property type="protein sequence ID" value="GAA1070954.1"/>
    <property type="molecule type" value="Genomic_DNA"/>
</dbReference>
<dbReference type="SUPFAM" id="SSF54862">
    <property type="entry name" value="4Fe-4S ferredoxins"/>
    <property type="match status" value="1"/>
</dbReference>
<accession>A0ABP4DTM2</accession>
<protein>
    <submittedName>
        <fullName evidence="8">Ferredoxin</fullName>
    </submittedName>
</protein>
<keyword evidence="4" id="KW-0249">Electron transport</keyword>
<dbReference type="Gene3D" id="3.30.70.20">
    <property type="match status" value="1"/>
</dbReference>
<keyword evidence="2" id="KW-0813">Transport</keyword>
<proteinExistence type="predicted"/>
<sequence length="82" mass="8755">MRTGVRISLMTRGQFTVKVQIDSGRCQGHGRCYDIAPRVFGEDGEGYGSVPGDGSVPPGDEREARLAVASCPERAITLTEGE</sequence>
<keyword evidence="5" id="KW-0408">Iron</keyword>
<evidence type="ECO:0000256" key="4">
    <source>
        <dbReference type="ARBA" id="ARBA00022982"/>
    </source>
</evidence>
<evidence type="ECO:0000256" key="5">
    <source>
        <dbReference type="ARBA" id="ARBA00023004"/>
    </source>
</evidence>
<keyword evidence="6" id="KW-0411">Iron-sulfur</keyword>
<dbReference type="Proteomes" id="UP001500282">
    <property type="component" value="Unassembled WGS sequence"/>
</dbReference>
<name>A0ABP4DTM2_9ACTN</name>
<keyword evidence="7" id="KW-0003">3Fe-4S</keyword>
<organism evidence="8 9">
    <name type="scientific">Streptomyces javensis</name>
    <dbReference type="NCBI Taxonomy" id="114698"/>
    <lineage>
        <taxon>Bacteria</taxon>
        <taxon>Bacillati</taxon>
        <taxon>Actinomycetota</taxon>
        <taxon>Actinomycetes</taxon>
        <taxon>Kitasatosporales</taxon>
        <taxon>Streptomycetaceae</taxon>
        <taxon>Streptomyces</taxon>
        <taxon>Streptomyces violaceusniger group</taxon>
    </lineage>
</organism>
<evidence type="ECO:0000256" key="3">
    <source>
        <dbReference type="ARBA" id="ARBA00022723"/>
    </source>
</evidence>
<comment type="cofactor">
    <cofactor evidence="1">
        <name>[3Fe-4S] cluster</name>
        <dbReference type="ChEBI" id="CHEBI:21137"/>
    </cofactor>
</comment>
<evidence type="ECO:0000256" key="2">
    <source>
        <dbReference type="ARBA" id="ARBA00022448"/>
    </source>
</evidence>
<evidence type="ECO:0000256" key="7">
    <source>
        <dbReference type="ARBA" id="ARBA00023291"/>
    </source>
</evidence>
<evidence type="ECO:0000256" key="1">
    <source>
        <dbReference type="ARBA" id="ARBA00001927"/>
    </source>
</evidence>
<reference evidence="9" key="1">
    <citation type="journal article" date="2019" name="Int. J. Syst. Evol. Microbiol.">
        <title>The Global Catalogue of Microorganisms (GCM) 10K type strain sequencing project: providing services to taxonomists for standard genome sequencing and annotation.</title>
        <authorList>
            <consortium name="The Broad Institute Genomics Platform"/>
            <consortium name="The Broad Institute Genome Sequencing Center for Infectious Disease"/>
            <person name="Wu L."/>
            <person name="Ma J."/>
        </authorList>
    </citation>
    <scope>NUCLEOTIDE SEQUENCE [LARGE SCALE GENOMIC DNA]</scope>
    <source>
        <strain evidence="9">JCM 11448</strain>
    </source>
</reference>
<evidence type="ECO:0000256" key="6">
    <source>
        <dbReference type="ARBA" id="ARBA00023014"/>
    </source>
</evidence>
<keyword evidence="9" id="KW-1185">Reference proteome</keyword>
<keyword evidence="3" id="KW-0479">Metal-binding</keyword>
<dbReference type="InterPro" id="IPR051269">
    <property type="entry name" value="Fe-S_cluster_ET"/>
</dbReference>